<evidence type="ECO:0000313" key="2">
    <source>
        <dbReference type="EMBL" id="MER2248955.1"/>
    </source>
</evidence>
<proteinExistence type="predicted"/>
<dbReference type="Proteomes" id="UP001480955">
    <property type="component" value="Unassembled WGS sequence"/>
</dbReference>
<dbReference type="PANTHER" id="PTHR43123:SF1">
    <property type="entry name" value="POLYSACCHARIDE DEACETYLASE-RELATED"/>
    <property type="match status" value="1"/>
</dbReference>
<feature type="region of interest" description="Disordered" evidence="1">
    <location>
        <begin position="1"/>
        <end position="69"/>
    </location>
</feature>
<dbReference type="RefSeq" id="WP_350392185.1">
    <property type="nucleotide sequence ID" value="NZ_JBELQE010000023.1"/>
</dbReference>
<gene>
    <name evidence="2" type="ORF">ABS772_03400</name>
</gene>
<comment type="caution">
    <text evidence="2">The sequence shown here is derived from an EMBL/GenBank/DDBJ whole genome shotgun (WGS) entry which is preliminary data.</text>
</comment>
<dbReference type="InterPro" id="IPR011330">
    <property type="entry name" value="Glyco_hydro/deAcase_b/a-brl"/>
</dbReference>
<protein>
    <submittedName>
        <fullName evidence="2">Uncharacterized protein</fullName>
    </submittedName>
</protein>
<keyword evidence="3" id="KW-1185">Reference proteome</keyword>
<reference evidence="2 3" key="1">
    <citation type="submission" date="2024-06" db="EMBL/GenBank/DDBJ databases">
        <authorList>
            <person name="Campbell A.G."/>
        </authorList>
    </citation>
    <scope>NUCLEOTIDE SEQUENCE [LARGE SCALE GENOMIC DNA]</scope>
    <source>
        <strain evidence="2 3">EM12</strain>
    </source>
</reference>
<dbReference type="EMBL" id="JBELQE010000023">
    <property type="protein sequence ID" value="MER2248955.1"/>
    <property type="molecule type" value="Genomic_DNA"/>
</dbReference>
<dbReference type="PANTHER" id="PTHR43123">
    <property type="entry name" value="POLYSACCHARIDE DEACETYLASE-RELATED"/>
    <property type="match status" value="1"/>
</dbReference>
<sequence length="112" mass="12174">MRPSDSAYPRDHVGYGRPAAHPAERGPHRRAVVVNHEEGDENSILDGDAASEGYQTEAVPPLPSPGRRSLSVESVCEYGARAGFWQLWRVFPQARRGWSASSTASQPMTVSG</sequence>
<evidence type="ECO:0000313" key="3">
    <source>
        <dbReference type="Proteomes" id="UP001480955"/>
    </source>
</evidence>
<dbReference type="Gene3D" id="3.20.20.370">
    <property type="entry name" value="Glycoside hydrolase/deacetylase"/>
    <property type="match status" value="1"/>
</dbReference>
<accession>A0ABV1QHT0</accession>
<organism evidence="2 3">
    <name type="scientific">Methylorubrum podarium</name>
    <dbReference type="NCBI Taxonomy" id="200476"/>
    <lineage>
        <taxon>Bacteria</taxon>
        <taxon>Pseudomonadati</taxon>
        <taxon>Pseudomonadota</taxon>
        <taxon>Alphaproteobacteria</taxon>
        <taxon>Hyphomicrobiales</taxon>
        <taxon>Methylobacteriaceae</taxon>
        <taxon>Methylorubrum</taxon>
    </lineage>
</organism>
<name>A0ABV1QHT0_9HYPH</name>
<dbReference type="SUPFAM" id="SSF88713">
    <property type="entry name" value="Glycoside hydrolase/deacetylase"/>
    <property type="match status" value="1"/>
</dbReference>
<evidence type="ECO:0000256" key="1">
    <source>
        <dbReference type="SAM" id="MobiDB-lite"/>
    </source>
</evidence>